<protein>
    <submittedName>
        <fullName evidence="2">DUF4181 domain-containing protein</fullName>
    </submittedName>
</protein>
<dbReference type="AlphaFoldDB" id="A0A848M969"/>
<keyword evidence="1" id="KW-0812">Transmembrane</keyword>
<feature type="transmembrane region" description="Helical" evidence="1">
    <location>
        <begin position="97"/>
        <end position="118"/>
    </location>
</feature>
<dbReference type="InterPro" id="IPR025441">
    <property type="entry name" value="DUF4181"/>
</dbReference>
<comment type="caution">
    <text evidence="2">The sequence shown here is derived from an EMBL/GenBank/DDBJ whole genome shotgun (WGS) entry which is preliminary data.</text>
</comment>
<evidence type="ECO:0000313" key="2">
    <source>
        <dbReference type="EMBL" id="NMO97156.1"/>
    </source>
</evidence>
<keyword evidence="1" id="KW-1133">Transmembrane helix</keyword>
<name>A0A848M969_PAELE</name>
<reference evidence="2 3" key="1">
    <citation type="submission" date="2020-04" db="EMBL/GenBank/DDBJ databases">
        <title>Paenibacillus algicola sp. nov., a novel marine bacterium producing alginate lyase.</title>
        <authorList>
            <person name="Huang H."/>
        </authorList>
    </citation>
    <scope>NUCLEOTIDE SEQUENCE [LARGE SCALE GENOMIC DNA]</scope>
    <source>
        <strain evidence="2 3">L7-75</strain>
    </source>
</reference>
<feature type="transmembrane region" description="Helical" evidence="1">
    <location>
        <begin position="65"/>
        <end position="85"/>
    </location>
</feature>
<dbReference type="Proteomes" id="UP000565468">
    <property type="component" value="Unassembled WGS sequence"/>
</dbReference>
<organism evidence="2 3">
    <name type="scientific">Paenibacillus lemnae</name>
    <dbReference type="NCBI Taxonomy" id="1330551"/>
    <lineage>
        <taxon>Bacteria</taxon>
        <taxon>Bacillati</taxon>
        <taxon>Bacillota</taxon>
        <taxon>Bacilli</taxon>
        <taxon>Bacillales</taxon>
        <taxon>Paenibacillaceae</taxon>
        <taxon>Paenibacillus</taxon>
    </lineage>
</organism>
<sequence length="130" mass="14978">MNILTLLGIIGFLTIPLNLVFVSREDREARLSHTPGQKPFIAVSLIVLVMILVCMGAIYNDILPSFFGFYVIIPMALLYHCFRGFMEWKYLRPAKHYVVTFITAGLMVVGYMLFLWYAGTGMDRFMEPLW</sequence>
<feature type="transmembrane region" description="Helical" evidence="1">
    <location>
        <begin position="39"/>
        <end position="59"/>
    </location>
</feature>
<proteinExistence type="predicted"/>
<keyword evidence="1" id="KW-0472">Membrane</keyword>
<dbReference type="EMBL" id="JABBPN010000015">
    <property type="protein sequence ID" value="NMO97156.1"/>
    <property type="molecule type" value="Genomic_DNA"/>
</dbReference>
<keyword evidence="3" id="KW-1185">Reference proteome</keyword>
<accession>A0A848M969</accession>
<evidence type="ECO:0000256" key="1">
    <source>
        <dbReference type="SAM" id="Phobius"/>
    </source>
</evidence>
<evidence type="ECO:0000313" key="3">
    <source>
        <dbReference type="Proteomes" id="UP000565468"/>
    </source>
</evidence>
<dbReference type="RefSeq" id="WP_169505945.1">
    <property type="nucleotide sequence ID" value="NZ_JABBPN010000015.1"/>
</dbReference>
<gene>
    <name evidence="2" type="ORF">HII30_15435</name>
</gene>
<feature type="transmembrane region" description="Helical" evidence="1">
    <location>
        <begin position="6"/>
        <end position="23"/>
    </location>
</feature>
<dbReference type="Pfam" id="PF13789">
    <property type="entry name" value="DUF4181"/>
    <property type="match status" value="1"/>
</dbReference>